<dbReference type="InterPro" id="IPR010982">
    <property type="entry name" value="Lambda_DNA-bd_dom_sf"/>
</dbReference>
<dbReference type="EMBL" id="LAYJ01000067">
    <property type="protein sequence ID" value="KKI51778.1"/>
    <property type="molecule type" value="Genomic_DNA"/>
</dbReference>
<dbReference type="SUPFAM" id="SSF47413">
    <property type="entry name" value="lambda repressor-like DNA-binding domains"/>
    <property type="match status" value="1"/>
</dbReference>
<keyword evidence="3" id="KW-0804">Transcription</keyword>
<dbReference type="PROSITE" id="PS50932">
    <property type="entry name" value="HTH_LACI_2"/>
    <property type="match status" value="1"/>
</dbReference>
<dbReference type="Gene3D" id="3.40.50.2300">
    <property type="match status" value="2"/>
</dbReference>
<name>A0A0M2NHY0_9FIRM</name>
<dbReference type="CDD" id="cd06267">
    <property type="entry name" value="PBP1_LacI_sugar_binding-like"/>
    <property type="match status" value="1"/>
</dbReference>
<dbReference type="AlphaFoldDB" id="A0A0M2NHY0"/>
<dbReference type="InterPro" id="IPR028082">
    <property type="entry name" value="Peripla_BP_I"/>
</dbReference>
<dbReference type="SMART" id="SM00354">
    <property type="entry name" value="HTH_LACI"/>
    <property type="match status" value="1"/>
</dbReference>
<organism evidence="5 6">
    <name type="scientific">Christensenella hongkongensis</name>
    <dbReference type="NCBI Taxonomy" id="270498"/>
    <lineage>
        <taxon>Bacteria</taxon>
        <taxon>Bacillati</taxon>
        <taxon>Bacillota</taxon>
        <taxon>Clostridia</taxon>
        <taxon>Christensenellales</taxon>
        <taxon>Christensenellaceae</taxon>
        <taxon>Christensenella</taxon>
    </lineage>
</organism>
<evidence type="ECO:0000256" key="1">
    <source>
        <dbReference type="ARBA" id="ARBA00023015"/>
    </source>
</evidence>
<evidence type="ECO:0000313" key="5">
    <source>
        <dbReference type="EMBL" id="KKI51778.1"/>
    </source>
</evidence>
<dbReference type="Gene3D" id="1.10.260.40">
    <property type="entry name" value="lambda repressor-like DNA-binding domains"/>
    <property type="match status" value="1"/>
</dbReference>
<evidence type="ECO:0000313" key="6">
    <source>
        <dbReference type="Proteomes" id="UP000034076"/>
    </source>
</evidence>
<feature type="domain" description="HTH lacI-type" evidence="4">
    <location>
        <begin position="3"/>
        <end position="57"/>
    </location>
</feature>
<dbReference type="STRING" id="270498.CHK_0714"/>
<dbReference type="InterPro" id="IPR001761">
    <property type="entry name" value="Peripla_BP/Lac1_sug-bd_dom"/>
</dbReference>
<evidence type="ECO:0000259" key="4">
    <source>
        <dbReference type="PROSITE" id="PS50932"/>
    </source>
</evidence>
<dbReference type="CDD" id="cd01392">
    <property type="entry name" value="HTH_LacI"/>
    <property type="match status" value="1"/>
</dbReference>
<accession>A0A0M2NHY0</accession>
<dbReference type="GO" id="GO:0000976">
    <property type="term" value="F:transcription cis-regulatory region binding"/>
    <property type="evidence" value="ECO:0007669"/>
    <property type="project" value="TreeGrafter"/>
</dbReference>
<gene>
    <name evidence="5" type="ORF">CHK_0714</name>
</gene>
<keyword evidence="6" id="KW-1185">Reference proteome</keyword>
<reference evidence="5 6" key="1">
    <citation type="submission" date="2015-04" db="EMBL/GenBank/DDBJ databases">
        <title>Draft genome sequence of bacteremic isolate Catabacter hongkongensis type strain HKU16T.</title>
        <authorList>
            <person name="Lau S.K."/>
            <person name="Teng J.L."/>
            <person name="Huang Y."/>
            <person name="Curreem S.O."/>
            <person name="Tsui S.K."/>
            <person name="Woo P.C."/>
        </authorList>
    </citation>
    <scope>NUCLEOTIDE SEQUENCE [LARGE SCALE GENOMIC DNA]</scope>
    <source>
        <strain evidence="5 6">HKU16</strain>
    </source>
</reference>
<dbReference type="OrthoDB" id="9789891at2"/>
<evidence type="ECO:0000256" key="3">
    <source>
        <dbReference type="ARBA" id="ARBA00023163"/>
    </source>
</evidence>
<dbReference type="PANTHER" id="PTHR30146">
    <property type="entry name" value="LACI-RELATED TRANSCRIPTIONAL REPRESSOR"/>
    <property type="match status" value="1"/>
</dbReference>
<comment type="caution">
    <text evidence="5">The sequence shown here is derived from an EMBL/GenBank/DDBJ whole genome shotgun (WGS) entry which is preliminary data.</text>
</comment>
<keyword evidence="1" id="KW-0805">Transcription regulation</keyword>
<dbReference type="Pfam" id="PF00356">
    <property type="entry name" value="LacI"/>
    <property type="match status" value="1"/>
</dbReference>
<sequence length="338" mass="38314">MKVTIKDVAREAKVSIATASMAINNKKGVNAGTKDNVLKAAKKLSYVPNYSARSLVTRDSKSIGLLVPEIVNPYYSAIVDIMTKLAEQKGYTLLLGISNSKSQNEKEYVETFIARRVLGVIVVPMLCEHPNVDHLELLRQEKIPMVFCTETYEDCLEPCVMCDFIKGEYAMTRYLLEKKLEKICFVSVKLDVNFANLRLQGFLKAMQEAGLPVRDEDLFFTEEPKFQGAYEITDQVLKRKPQAIVCINDMMTLGIMKRLDECHVKIPEDISVAGFDDMMFAELAQKPITTIRQPLWDICGQTMTLLDQEIKDGRPKMPALEQEIIYVKPELVIRNTTI</sequence>
<evidence type="ECO:0000256" key="2">
    <source>
        <dbReference type="ARBA" id="ARBA00023125"/>
    </source>
</evidence>
<dbReference type="Pfam" id="PF00532">
    <property type="entry name" value="Peripla_BP_1"/>
    <property type="match status" value="1"/>
</dbReference>
<dbReference type="PROSITE" id="PS00356">
    <property type="entry name" value="HTH_LACI_1"/>
    <property type="match status" value="1"/>
</dbReference>
<dbReference type="PATRIC" id="fig|270498.16.peg.2614"/>
<proteinExistence type="predicted"/>
<dbReference type="SUPFAM" id="SSF53822">
    <property type="entry name" value="Periplasmic binding protein-like I"/>
    <property type="match status" value="1"/>
</dbReference>
<dbReference type="RefSeq" id="WP_046442662.1">
    <property type="nucleotide sequence ID" value="NZ_CAUERS010000122.1"/>
</dbReference>
<protein>
    <submittedName>
        <fullName evidence="5">Catabolite control protein A</fullName>
    </submittedName>
</protein>
<dbReference type="InterPro" id="IPR000843">
    <property type="entry name" value="HTH_LacI"/>
</dbReference>
<keyword evidence="2" id="KW-0238">DNA-binding</keyword>
<dbReference type="PANTHER" id="PTHR30146:SF109">
    <property type="entry name" value="HTH-TYPE TRANSCRIPTIONAL REGULATOR GALS"/>
    <property type="match status" value="1"/>
</dbReference>
<dbReference type="Proteomes" id="UP000034076">
    <property type="component" value="Unassembled WGS sequence"/>
</dbReference>
<dbReference type="GO" id="GO:0003700">
    <property type="term" value="F:DNA-binding transcription factor activity"/>
    <property type="evidence" value="ECO:0007669"/>
    <property type="project" value="TreeGrafter"/>
</dbReference>